<keyword evidence="3" id="KW-1185">Reference proteome</keyword>
<keyword evidence="1" id="KW-0472">Membrane</keyword>
<evidence type="ECO:0000256" key="1">
    <source>
        <dbReference type="SAM" id="Phobius"/>
    </source>
</evidence>
<dbReference type="AlphaFoldDB" id="A0A318HJ98"/>
<proteinExistence type="predicted"/>
<accession>A0A318HJ98</accession>
<feature type="transmembrane region" description="Helical" evidence="1">
    <location>
        <begin position="6"/>
        <end position="29"/>
    </location>
</feature>
<dbReference type="EMBL" id="QJJU01000004">
    <property type="protein sequence ID" value="PXX10313.1"/>
    <property type="molecule type" value="Genomic_DNA"/>
</dbReference>
<sequence>MNLSLWTILTIVAFAAVLVFTAIAAVFVARLVRRPTLPISEQLGGIPTVLRKLRKGEPMSDDELAVARQAVTDRGSFMALCIPAAIFSIGCFYVFGSLDYVHLNGGTPSERTFLGVIPMFTSTNLAIRMLGSASLKWRLPKSRAPVPTPSAPG</sequence>
<keyword evidence="1" id="KW-0812">Transmembrane</keyword>
<name>A0A318HJ98_9MYCO</name>
<dbReference type="RefSeq" id="WP_110315570.1">
    <property type="nucleotide sequence ID" value="NZ_QJJU01000004.1"/>
</dbReference>
<organism evidence="2 3">
    <name type="scientific">Mycolicibacterium moriokaense</name>
    <dbReference type="NCBI Taxonomy" id="39691"/>
    <lineage>
        <taxon>Bacteria</taxon>
        <taxon>Bacillati</taxon>
        <taxon>Actinomycetota</taxon>
        <taxon>Actinomycetes</taxon>
        <taxon>Mycobacteriales</taxon>
        <taxon>Mycobacteriaceae</taxon>
        <taxon>Mycolicibacterium</taxon>
    </lineage>
</organism>
<reference evidence="2 3" key="2">
    <citation type="submission" date="2018-06" db="EMBL/GenBank/DDBJ databases">
        <title>Sequencing of bacterial isolates from soil warming experiment in Harvard Forest, Massachusetts, USA.</title>
        <authorList>
            <person name="Deangelis K.PhD."/>
        </authorList>
    </citation>
    <scope>NUCLEOTIDE SEQUENCE [LARGE SCALE GENOMIC DNA]</scope>
    <source>
        <strain evidence="2 3">GAS496</strain>
    </source>
</reference>
<comment type="caution">
    <text evidence="2">The sequence shown here is derived from an EMBL/GenBank/DDBJ whole genome shotgun (WGS) entry which is preliminary data.</text>
</comment>
<evidence type="ECO:0000313" key="2">
    <source>
        <dbReference type="EMBL" id="PXX10313.1"/>
    </source>
</evidence>
<protein>
    <submittedName>
        <fullName evidence="2">Uncharacterized protein</fullName>
    </submittedName>
</protein>
<reference evidence="3" key="1">
    <citation type="submission" date="2018-05" db="EMBL/GenBank/DDBJ databases">
        <authorList>
            <person name="Deangelis K."/>
            <person name="Huntemann M."/>
            <person name="Clum A."/>
            <person name="Pillay M."/>
            <person name="Palaniappan K."/>
            <person name="Varghese N."/>
            <person name="Mikhailova N."/>
            <person name="Stamatis D."/>
            <person name="Reddy T."/>
            <person name="Daum C."/>
            <person name="Shapiro N."/>
            <person name="Ivanova N."/>
            <person name="Kyrpides N."/>
            <person name="Woyke T."/>
        </authorList>
    </citation>
    <scope>NUCLEOTIDE SEQUENCE [LARGE SCALE GENOMIC DNA]</scope>
    <source>
        <strain evidence="3">GAS496</strain>
    </source>
</reference>
<gene>
    <name evidence="2" type="ORF">C8E89_104109</name>
</gene>
<dbReference type="Proteomes" id="UP000247781">
    <property type="component" value="Unassembled WGS sequence"/>
</dbReference>
<evidence type="ECO:0000313" key="3">
    <source>
        <dbReference type="Proteomes" id="UP000247781"/>
    </source>
</evidence>
<feature type="transmembrane region" description="Helical" evidence="1">
    <location>
        <begin position="77"/>
        <end position="96"/>
    </location>
</feature>
<feature type="transmembrane region" description="Helical" evidence="1">
    <location>
        <begin position="116"/>
        <end position="135"/>
    </location>
</feature>
<dbReference type="OrthoDB" id="4617788at2"/>
<keyword evidence="1" id="KW-1133">Transmembrane helix</keyword>